<name>A0A0C3D7J4_OIDMZ</name>
<dbReference type="Pfam" id="PF21928">
    <property type="entry name" value="XLF_CC"/>
    <property type="match status" value="1"/>
</dbReference>
<dbReference type="InParanoid" id="A0A0C3D7J4"/>
<organism evidence="11 12">
    <name type="scientific">Oidiodendron maius (strain Zn)</name>
    <dbReference type="NCBI Taxonomy" id="913774"/>
    <lineage>
        <taxon>Eukaryota</taxon>
        <taxon>Fungi</taxon>
        <taxon>Dikarya</taxon>
        <taxon>Ascomycota</taxon>
        <taxon>Pezizomycotina</taxon>
        <taxon>Leotiomycetes</taxon>
        <taxon>Leotiomycetes incertae sedis</taxon>
        <taxon>Myxotrichaceae</taxon>
        <taxon>Oidiodendron</taxon>
    </lineage>
</organism>
<keyword evidence="5" id="KW-0539">Nucleus</keyword>
<reference evidence="11 12" key="1">
    <citation type="submission" date="2014-04" db="EMBL/GenBank/DDBJ databases">
        <authorList>
            <consortium name="DOE Joint Genome Institute"/>
            <person name="Kuo A."/>
            <person name="Martino E."/>
            <person name="Perotto S."/>
            <person name="Kohler A."/>
            <person name="Nagy L.G."/>
            <person name="Floudas D."/>
            <person name="Copeland A."/>
            <person name="Barry K.W."/>
            <person name="Cichocki N."/>
            <person name="Veneault-Fourrey C."/>
            <person name="LaButti K."/>
            <person name="Lindquist E.A."/>
            <person name="Lipzen A."/>
            <person name="Lundell T."/>
            <person name="Morin E."/>
            <person name="Murat C."/>
            <person name="Sun H."/>
            <person name="Tunlid A."/>
            <person name="Henrissat B."/>
            <person name="Grigoriev I.V."/>
            <person name="Hibbett D.S."/>
            <person name="Martin F."/>
            <person name="Nordberg H.P."/>
            <person name="Cantor M.N."/>
            <person name="Hua S.X."/>
        </authorList>
    </citation>
    <scope>NUCLEOTIDE SEQUENCE [LARGE SCALE GENOMIC DNA]</scope>
    <source>
        <strain evidence="11 12">Zn</strain>
    </source>
</reference>
<evidence type="ECO:0000256" key="6">
    <source>
        <dbReference type="ARBA" id="ARBA00025747"/>
    </source>
</evidence>
<evidence type="ECO:0000313" key="11">
    <source>
        <dbReference type="EMBL" id="KIM97877.1"/>
    </source>
</evidence>
<dbReference type="PANTHER" id="PTHR32235">
    <property type="entry name" value="NON-HOMOLOGOUS END-JOINING FACTOR 1"/>
    <property type="match status" value="1"/>
</dbReference>
<feature type="compositionally biased region" description="Low complexity" evidence="8">
    <location>
        <begin position="353"/>
        <end position="366"/>
    </location>
</feature>
<dbReference type="Gene3D" id="2.170.210.10">
    <property type="entry name" value="DNA double-strand break repair and VJ recombination XRCC4, N-terminal"/>
    <property type="match status" value="1"/>
</dbReference>
<evidence type="ECO:0000256" key="5">
    <source>
        <dbReference type="ARBA" id="ARBA00023242"/>
    </source>
</evidence>
<dbReference type="Proteomes" id="UP000054321">
    <property type="component" value="Unassembled WGS sequence"/>
</dbReference>
<keyword evidence="3" id="KW-0238">DNA-binding</keyword>
<evidence type="ECO:0000256" key="4">
    <source>
        <dbReference type="ARBA" id="ARBA00023204"/>
    </source>
</evidence>
<evidence type="ECO:0000256" key="1">
    <source>
        <dbReference type="ARBA" id="ARBA00004123"/>
    </source>
</evidence>
<feature type="compositionally biased region" description="Basic and acidic residues" evidence="8">
    <location>
        <begin position="398"/>
        <end position="407"/>
    </location>
</feature>
<accession>A0A0C3D7J4</accession>
<evidence type="ECO:0000259" key="10">
    <source>
        <dbReference type="Pfam" id="PF21928"/>
    </source>
</evidence>
<evidence type="ECO:0000313" key="12">
    <source>
        <dbReference type="Proteomes" id="UP000054321"/>
    </source>
</evidence>
<keyword evidence="12" id="KW-1185">Reference proteome</keyword>
<evidence type="ECO:0000256" key="7">
    <source>
        <dbReference type="ARBA" id="ARBA00044529"/>
    </source>
</evidence>
<sequence length="554" mass="61201">MSWRPLCSSSSADSKLPTLLYSAAFGSDSYTVHLTDLTQIWSERLSRRDIFQRSKDENTSIDPGDGDQLRVLLDKIRIGIEGGDSSTLILIVNDDDGIPSITLSITVALPGGLHPLGWPVHLAPAPQSLLTEHFIIPLLEAQQARIREISSLTDIIREKDHVVQKLVDKLESQGTQLGQVFPQAAGKSSRKSDRKVIEEKIRGLKVFDIEAFRQGAKTDEPLDFERLASEVFRNDGHPHINVKSTFHILKDPENWWENIKGDSFGIHSSKYNLSGQSKVGRDNKSARQVAMEEESFYDDNEDFQVQATPPHLALPKQKSGKQHSVDDSTDDDDGLDAPSQPSKVPDSLPPSQLPQRSPVKVTKKLGVVGGKRDPSKLVLEDDDETTDGSTPSPIRRSPSREEGHKPPIPELSLSKPKRTLGTIGGKKAPAEPEKTLLVKEQVKPSRGRLGQIGGKKKEDKATTSLPEIDSVVSHPKLTTDTTKIGALEGPKSKFGVEEKGKASEGHRGRAVKQEPENMPPPRETSEERANKKREKLKMELEEKAKAPAKKKRKF</sequence>
<dbReference type="Pfam" id="PF09302">
    <property type="entry name" value="XLF"/>
    <property type="match status" value="1"/>
</dbReference>
<feature type="region of interest" description="Disordered" evidence="8">
    <location>
        <begin position="310"/>
        <end position="554"/>
    </location>
</feature>
<reference evidence="12" key="2">
    <citation type="submission" date="2015-01" db="EMBL/GenBank/DDBJ databases">
        <title>Evolutionary Origins and Diversification of the Mycorrhizal Mutualists.</title>
        <authorList>
            <consortium name="DOE Joint Genome Institute"/>
            <consortium name="Mycorrhizal Genomics Consortium"/>
            <person name="Kohler A."/>
            <person name="Kuo A."/>
            <person name="Nagy L.G."/>
            <person name="Floudas D."/>
            <person name="Copeland A."/>
            <person name="Barry K.W."/>
            <person name="Cichocki N."/>
            <person name="Veneault-Fourrey C."/>
            <person name="LaButti K."/>
            <person name="Lindquist E.A."/>
            <person name="Lipzen A."/>
            <person name="Lundell T."/>
            <person name="Morin E."/>
            <person name="Murat C."/>
            <person name="Riley R."/>
            <person name="Ohm R."/>
            <person name="Sun H."/>
            <person name="Tunlid A."/>
            <person name="Henrissat B."/>
            <person name="Grigoriev I.V."/>
            <person name="Hibbett D.S."/>
            <person name="Martin F."/>
        </authorList>
    </citation>
    <scope>NUCLEOTIDE SEQUENCE [LARGE SCALE GENOMIC DNA]</scope>
    <source>
        <strain evidence="12">Zn</strain>
    </source>
</reference>
<feature type="compositionally biased region" description="Basic and acidic residues" evidence="8">
    <location>
        <begin position="370"/>
        <end position="379"/>
    </location>
</feature>
<dbReference type="InterPro" id="IPR038051">
    <property type="entry name" value="XRCC4-like_N_sf"/>
</dbReference>
<feature type="domain" description="XLF-like N-terminal" evidence="9">
    <location>
        <begin position="2"/>
        <end position="123"/>
    </location>
</feature>
<dbReference type="AlphaFoldDB" id="A0A0C3D7J4"/>
<gene>
    <name evidence="11" type="ORF">OIDMADRAFT_31796</name>
</gene>
<feature type="domain" description="XLF-like coiled-coil region" evidence="10">
    <location>
        <begin position="126"/>
        <end position="178"/>
    </location>
</feature>
<dbReference type="HOGENOM" id="CLU_022898_1_0_1"/>
<dbReference type="GO" id="GO:0006303">
    <property type="term" value="P:double-strand break repair via nonhomologous end joining"/>
    <property type="evidence" value="ECO:0007669"/>
    <property type="project" value="UniProtKB-ARBA"/>
</dbReference>
<dbReference type="EMBL" id="KN832881">
    <property type="protein sequence ID" value="KIM97877.1"/>
    <property type="molecule type" value="Genomic_DNA"/>
</dbReference>
<keyword evidence="4" id="KW-0234">DNA repair</keyword>
<dbReference type="OrthoDB" id="2155935at2759"/>
<protein>
    <recommendedName>
        <fullName evidence="7">Non-homologous end-joining factor 1</fullName>
    </recommendedName>
</protein>
<evidence type="ECO:0000259" key="9">
    <source>
        <dbReference type="Pfam" id="PF09302"/>
    </source>
</evidence>
<dbReference type="GO" id="GO:0045027">
    <property type="term" value="F:DNA end binding"/>
    <property type="evidence" value="ECO:0007669"/>
    <property type="project" value="TreeGrafter"/>
</dbReference>
<dbReference type="PANTHER" id="PTHR32235:SF1">
    <property type="entry name" value="NON-HOMOLOGOUS END-JOINING FACTOR 1"/>
    <property type="match status" value="1"/>
</dbReference>
<dbReference type="GO" id="GO:0032807">
    <property type="term" value="C:DNA ligase IV complex"/>
    <property type="evidence" value="ECO:0007669"/>
    <property type="project" value="TreeGrafter"/>
</dbReference>
<comment type="similarity">
    <text evidence="6">Belongs to the XRCC4-XLF family. XLF subfamily.</text>
</comment>
<evidence type="ECO:0000256" key="2">
    <source>
        <dbReference type="ARBA" id="ARBA00022763"/>
    </source>
</evidence>
<proteinExistence type="inferred from homology"/>
<dbReference type="CDD" id="cd22285">
    <property type="entry name" value="HD_XLF_N"/>
    <property type="match status" value="1"/>
</dbReference>
<feature type="compositionally biased region" description="Basic and acidic residues" evidence="8">
    <location>
        <begin position="490"/>
        <end position="515"/>
    </location>
</feature>
<dbReference type="InterPro" id="IPR052287">
    <property type="entry name" value="NHEJ_factor"/>
</dbReference>
<feature type="compositionally biased region" description="Basic and acidic residues" evidence="8">
    <location>
        <begin position="536"/>
        <end position="545"/>
    </location>
</feature>
<keyword evidence="2" id="KW-0227">DNA damage</keyword>
<dbReference type="InterPro" id="IPR015381">
    <property type="entry name" value="XLF-like_N"/>
</dbReference>
<dbReference type="InterPro" id="IPR053829">
    <property type="entry name" value="XLF-like_CC"/>
</dbReference>
<evidence type="ECO:0000256" key="8">
    <source>
        <dbReference type="SAM" id="MobiDB-lite"/>
    </source>
</evidence>
<feature type="compositionally biased region" description="Basic and acidic residues" evidence="8">
    <location>
        <begin position="428"/>
        <end position="443"/>
    </location>
</feature>
<evidence type="ECO:0000256" key="3">
    <source>
        <dbReference type="ARBA" id="ARBA00023125"/>
    </source>
</evidence>
<comment type="subcellular location">
    <subcellularLocation>
        <location evidence="1">Nucleus</location>
    </subcellularLocation>
</comment>